<reference evidence="6" key="1">
    <citation type="journal article" date="2023" name="Int. J. Syst. Evol. Microbiol.">
        <title>Sinisalibacter aestuarii sp. nov., isolated from estuarine sediment of the Arakawa River.</title>
        <authorList>
            <person name="Arafat S.T."/>
            <person name="Hirano S."/>
            <person name="Sato A."/>
            <person name="Takeuchi K."/>
            <person name="Yasuda T."/>
            <person name="Terahara T."/>
            <person name="Hamada M."/>
            <person name="Kobayashi T."/>
        </authorList>
    </citation>
    <scope>NUCLEOTIDE SEQUENCE</scope>
    <source>
        <strain evidence="6">B-399</strain>
    </source>
</reference>
<dbReference type="InterPro" id="IPR059112">
    <property type="entry name" value="CysZ/EI24"/>
</dbReference>
<gene>
    <name evidence="6" type="ORF">STA1M1_07590</name>
</gene>
<comment type="subcellular location">
    <subcellularLocation>
        <location evidence="1">Membrane</location>
        <topology evidence="1">Multi-pass membrane protein</topology>
    </subcellularLocation>
</comment>
<evidence type="ECO:0000313" key="6">
    <source>
        <dbReference type="EMBL" id="GKY86890.1"/>
    </source>
</evidence>
<keyword evidence="2 5" id="KW-0812">Transmembrane</keyword>
<evidence type="ECO:0000256" key="5">
    <source>
        <dbReference type="SAM" id="Phobius"/>
    </source>
</evidence>
<feature type="transmembrane region" description="Helical" evidence="5">
    <location>
        <begin position="130"/>
        <end position="150"/>
    </location>
</feature>
<evidence type="ECO:0000256" key="2">
    <source>
        <dbReference type="ARBA" id="ARBA00022692"/>
    </source>
</evidence>
<feature type="transmembrane region" description="Helical" evidence="5">
    <location>
        <begin position="25"/>
        <end position="52"/>
    </location>
</feature>
<keyword evidence="3 5" id="KW-1133">Transmembrane helix</keyword>
<name>A0ABQ5LR64_9RHOB</name>
<evidence type="ECO:0000256" key="3">
    <source>
        <dbReference type="ARBA" id="ARBA00022989"/>
    </source>
</evidence>
<evidence type="ECO:0000256" key="4">
    <source>
        <dbReference type="ARBA" id="ARBA00023136"/>
    </source>
</evidence>
<comment type="caution">
    <text evidence="6">The sequence shown here is derived from an EMBL/GenBank/DDBJ whole genome shotgun (WGS) entry which is preliminary data.</text>
</comment>
<evidence type="ECO:0000256" key="1">
    <source>
        <dbReference type="ARBA" id="ARBA00004141"/>
    </source>
</evidence>
<feature type="transmembrane region" description="Helical" evidence="5">
    <location>
        <begin position="72"/>
        <end position="99"/>
    </location>
</feature>
<accession>A0ABQ5LR64</accession>
<proteinExistence type="predicted"/>
<dbReference type="EMBL" id="BROH01000001">
    <property type="protein sequence ID" value="GKY86890.1"/>
    <property type="molecule type" value="Genomic_DNA"/>
</dbReference>
<organism evidence="6 7">
    <name type="scientific">Sinisalibacter aestuarii</name>
    <dbReference type="NCBI Taxonomy" id="2949426"/>
    <lineage>
        <taxon>Bacteria</taxon>
        <taxon>Pseudomonadati</taxon>
        <taxon>Pseudomonadota</taxon>
        <taxon>Alphaproteobacteria</taxon>
        <taxon>Rhodobacterales</taxon>
        <taxon>Roseobacteraceae</taxon>
        <taxon>Sinisalibacter</taxon>
    </lineage>
</organism>
<keyword evidence="7" id="KW-1185">Reference proteome</keyword>
<dbReference type="Pfam" id="PF07264">
    <property type="entry name" value="EI24"/>
    <property type="match status" value="1"/>
</dbReference>
<evidence type="ECO:0000313" key="7">
    <source>
        <dbReference type="Proteomes" id="UP001144205"/>
    </source>
</evidence>
<sequence length="233" mass="25211">MGQRVMLGDFAKALGQLTDPRFRRVLLMGLGLTIALLAGATVLFGWVVGLFVPDVVTLPFFGEVSWLDSVASWATVLLMIVLSVVLMVPVAAAFTGIFLDDVAEAVEEKHYPGLTPVGTIPLMDTLRDSISLIVVTIGVNLVALILFFFVGPLAPVLFWVVNGYLLGREFFQLAAMRREGREGANALRSRHAGQIWVAGTLMAVPLSVPLVNLLIPILGAATFTHMYHRLAGR</sequence>
<protein>
    <submittedName>
        <fullName evidence="6">Membrane protein</fullName>
    </submittedName>
</protein>
<dbReference type="Proteomes" id="UP001144205">
    <property type="component" value="Unassembled WGS sequence"/>
</dbReference>
<feature type="transmembrane region" description="Helical" evidence="5">
    <location>
        <begin position="195"/>
        <end position="223"/>
    </location>
</feature>
<keyword evidence="4 5" id="KW-0472">Membrane</keyword>